<reference evidence="5 8" key="3">
    <citation type="submission" date="2016-08" db="EMBL/GenBank/DDBJ databases">
        <authorList>
            <person name="Seilhamer J.J."/>
        </authorList>
    </citation>
    <scope>NUCLEOTIDE SEQUENCE [LARGE SCALE GENOMIC DNA]</scope>
    <source>
        <strain evidence="5 8">NML150140-1</strain>
    </source>
</reference>
<proteinExistence type="predicted"/>
<dbReference type="EMBL" id="MEHA01000010">
    <property type="protein sequence ID" value="ODR50663.1"/>
    <property type="molecule type" value="Genomic_DNA"/>
</dbReference>
<organism evidence="4 10">
    <name type="scientific">Eisenbergiella tayi</name>
    <dbReference type="NCBI Taxonomy" id="1432052"/>
    <lineage>
        <taxon>Bacteria</taxon>
        <taxon>Bacillati</taxon>
        <taxon>Bacillota</taxon>
        <taxon>Clostridia</taxon>
        <taxon>Lachnospirales</taxon>
        <taxon>Lachnospiraceae</taxon>
        <taxon>Eisenbergiella</taxon>
    </lineage>
</organism>
<feature type="transmembrane region" description="Helical" evidence="1">
    <location>
        <begin position="111"/>
        <end position="131"/>
    </location>
</feature>
<dbReference type="PATRIC" id="fig|1432052.3.peg.2299"/>
<name>A0A1E3ARZ0_9FIRM</name>
<accession>A0A1E3ARZ0</accession>
<evidence type="ECO:0000313" key="7">
    <source>
        <dbReference type="Proteomes" id="UP000094067"/>
    </source>
</evidence>
<feature type="transmembrane region" description="Helical" evidence="1">
    <location>
        <begin position="143"/>
        <end position="163"/>
    </location>
</feature>
<dbReference type="Pfam" id="PF04892">
    <property type="entry name" value="VanZ"/>
    <property type="match status" value="1"/>
</dbReference>
<evidence type="ECO:0000313" key="10">
    <source>
        <dbReference type="Proteomes" id="UP000095003"/>
    </source>
</evidence>
<dbReference type="GeneID" id="93305009"/>
<protein>
    <submittedName>
        <fullName evidence="5">Acetobutylicum phosphotransbutyrylase</fullName>
    </submittedName>
    <submittedName>
        <fullName evidence="4">VanZ like family protein</fullName>
    </submittedName>
</protein>
<dbReference type="Proteomes" id="UP000095003">
    <property type="component" value="Unassembled WGS sequence"/>
</dbReference>
<dbReference type="InterPro" id="IPR006976">
    <property type="entry name" value="VanZ-like"/>
</dbReference>
<keyword evidence="9" id="KW-1185">Reference proteome</keyword>
<feature type="transmembrane region" description="Helical" evidence="1">
    <location>
        <begin position="87"/>
        <end position="104"/>
    </location>
</feature>
<dbReference type="Proteomes" id="UP000094271">
    <property type="component" value="Unassembled WGS sequence"/>
</dbReference>
<feature type="transmembrane region" description="Helical" evidence="1">
    <location>
        <begin position="12"/>
        <end position="32"/>
    </location>
</feature>
<evidence type="ECO:0000313" key="4">
    <source>
        <dbReference type="EMBL" id="ODM11477.1"/>
    </source>
</evidence>
<comment type="caution">
    <text evidence="4">The sequence shown here is derived from an EMBL/GenBank/DDBJ whole genome shotgun (WGS) entry which is preliminary data.</text>
</comment>
<dbReference type="Proteomes" id="UP000094067">
    <property type="component" value="Unassembled WGS sequence"/>
</dbReference>
<sequence>MKYVKLFLKKLLRYVLKPLSFLPALIMMYVIFSFSAQDGDVSGAVSSSVSLRFVQACEQVLDKDWNDAQILHYAQRIEHYVRKTAHMTEYFLLAVSVSFPLYVYRLRGWKLLLAAGLFCVAFAGLDEWHQSFVPGRTPSPRDVLIDSIGIFAGIEITRLLCYIGRKTIFRPLSLGNSRTEEEYEEDYC</sequence>
<feature type="domain" description="VanZ-like" evidence="2">
    <location>
        <begin position="23"/>
        <end position="159"/>
    </location>
</feature>
<dbReference type="EMBL" id="MCGH01000003">
    <property type="protein sequence ID" value="ODM03484.1"/>
    <property type="molecule type" value="Genomic_DNA"/>
</dbReference>
<reference evidence="7 10" key="1">
    <citation type="submission" date="2016-07" db="EMBL/GenBank/DDBJ databases">
        <title>Characterization of isolates of Eisenbergiella tayi derived from blood cultures, using whole genome sequencing.</title>
        <authorList>
            <person name="Burdz T."/>
            <person name="Wiebe D."/>
            <person name="Huynh C."/>
            <person name="Bernard K."/>
        </authorList>
    </citation>
    <scope>NUCLEOTIDE SEQUENCE [LARGE SCALE GENOMIC DNA]</scope>
    <source>
        <strain evidence="3 7">NML 110608</strain>
        <strain evidence="4 10">NML 120489</strain>
    </source>
</reference>
<evidence type="ECO:0000256" key="1">
    <source>
        <dbReference type="SAM" id="Phobius"/>
    </source>
</evidence>
<dbReference type="RefSeq" id="WP_069153941.1">
    <property type="nucleotide sequence ID" value="NZ_BAABXS010000001.1"/>
</dbReference>
<keyword evidence="1" id="KW-0472">Membrane</keyword>
<reference evidence="6 9" key="2">
    <citation type="submission" date="2016-08" db="EMBL/GenBank/DDBJ databases">
        <title>Characterization of Isolates of Eisenbergiella tayi Derived from Blood Cultures, Using Whole Genome Sequencing.</title>
        <authorList>
            <person name="Bernier A.-M."/>
            <person name="Burdz T."/>
            <person name="Wiebe D."/>
            <person name="Bernard K."/>
        </authorList>
    </citation>
    <scope>NUCLEOTIDE SEQUENCE [LARGE SCALE GENOMIC DNA]</scope>
    <source>
        <strain evidence="6 9">NML120146</strain>
    </source>
</reference>
<dbReference type="Proteomes" id="UP000094869">
    <property type="component" value="Unassembled WGS sequence"/>
</dbReference>
<evidence type="ECO:0000259" key="2">
    <source>
        <dbReference type="Pfam" id="PF04892"/>
    </source>
</evidence>
<dbReference type="EMBL" id="MEHD01000005">
    <property type="protein sequence ID" value="ODR61844.1"/>
    <property type="molecule type" value="Genomic_DNA"/>
</dbReference>
<evidence type="ECO:0000313" key="3">
    <source>
        <dbReference type="EMBL" id="ODM03484.1"/>
    </source>
</evidence>
<keyword evidence="1" id="KW-1133">Transmembrane helix</keyword>
<evidence type="ECO:0000313" key="9">
    <source>
        <dbReference type="Proteomes" id="UP000094869"/>
    </source>
</evidence>
<dbReference type="OrthoDB" id="291892at2"/>
<evidence type="ECO:0000313" key="8">
    <source>
        <dbReference type="Proteomes" id="UP000094271"/>
    </source>
</evidence>
<evidence type="ECO:0000313" key="6">
    <source>
        <dbReference type="EMBL" id="ODR61844.1"/>
    </source>
</evidence>
<gene>
    <name evidence="4" type="ORF">BEH84_02088</name>
    <name evidence="5" type="ORF">BEI59_14935</name>
    <name evidence="3" type="ORF">BEI61_04280</name>
    <name evidence="6" type="ORF">BEI63_00445</name>
</gene>
<dbReference type="NCBIfam" id="NF037970">
    <property type="entry name" value="vanZ_1"/>
    <property type="match status" value="1"/>
</dbReference>
<dbReference type="EMBL" id="MCGI01000002">
    <property type="protein sequence ID" value="ODM11477.1"/>
    <property type="molecule type" value="Genomic_DNA"/>
</dbReference>
<dbReference type="AlphaFoldDB" id="A0A1E3ARZ0"/>
<evidence type="ECO:0000313" key="5">
    <source>
        <dbReference type="EMBL" id="ODR50663.1"/>
    </source>
</evidence>
<keyword evidence="1" id="KW-0812">Transmembrane</keyword>